<organism evidence="6 7">
    <name type="scientific">Halomonas organivorans</name>
    <dbReference type="NCBI Taxonomy" id="257772"/>
    <lineage>
        <taxon>Bacteria</taxon>
        <taxon>Pseudomonadati</taxon>
        <taxon>Pseudomonadota</taxon>
        <taxon>Gammaproteobacteria</taxon>
        <taxon>Oceanospirillales</taxon>
        <taxon>Halomonadaceae</taxon>
        <taxon>Halomonas</taxon>
    </lineage>
</organism>
<dbReference type="EMBL" id="JACHXM010000021">
    <property type="protein sequence ID" value="MBB3142409.1"/>
    <property type="molecule type" value="Genomic_DNA"/>
</dbReference>
<evidence type="ECO:0000256" key="3">
    <source>
        <dbReference type="ARBA" id="ARBA00035826"/>
    </source>
</evidence>
<evidence type="ECO:0000256" key="2">
    <source>
        <dbReference type="ARBA" id="ARBA00023235"/>
    </source>
</evidence>
<keyword evidence="2 6" id="KW-0413">Isomerase</keyword>
<dbReference type="FunFam" id="3.10.310.10:FF:000012">
    <property type="entry name" value="4-hydroxyproline 2-epimerase"/>
    <property type="match status" value="1"/>
</dbReference>
<dbReference type="SFLD" id="SFLDS00028">
    <property type="entry name" value="Proline_Racemase"/>
    <property type="match status" value="1"/>
</dbReference>
<dbReference type="PANTHER" id="PTHR33442">
    <property type="entry name" value="TRANS-3-HYDROXY-L-PROLINE DEHYDRATASE"/>
    <property type="match status" value="1"/>
</dbReference>
<dbReference type="GO" id="GO:0047580">
    <property type="term" value="F:4-hydroxyproline epimerase activity"/>
    <property type="evidence" value="ECO:0007669"/>
    <property type="project" value="UniProtKB-EC"/>
</dbReference>
<dbReference type="Proteomes" id="UP000525987">
    <property type="component" value="Unassembled WGS sequence"/>
</dbReference>
<evidence type="ECO:0000256" key="5">
    <source>
        <dbReference type="ARBA" id="ARBA00067395"/>
    </source>
</evidence>
<comment type="caution">
    <text evidence="6">The sequence shown here is derived from an EMBL/GenBank/DDBJ whole genome shotgun (WGS) entry which is preliminary data.</text>
</comment>
<reference evidence="6 7" key="1">
    <citation type="submission" date="2020-08" db="EMBL/GenBank/DDBJ databases">
        <title>Genomic Encyclopedia of Type Strains, Phase III (KMG-III): the genomes of soil and plant-associated and newly described type strains.</title>
        <authorList>
            <person name="Whitman W."/>
        </authorList>
    </citation>
    <scope>NUCLEOTIDE SEQUENCE [LARGE SCALE GENOMIC DNA]</scope>
    <source>
        <strain evidence="6 7">CECT 5995</strain>
    </source>
</reference>
<dbReference type="PANTHER" id="PTHR33442:SF1">
    <property type="entry name" value="TRANS-3-HYDROXY-L-PROLINE DEHYDRATASE"/>
    <property type="match status" value="1"/>
</dbReference>
<accession>A0A7W5C0B5</accession>
<dbReference type="Gene3D" id="3.10.310.10">
    <property type="entry name" value="Diaminopimelate Epimerase, Chain A, domain 1"/>
    <property type="match status" value="2"/>
</dbReference>
<evidence type="ECO:0000256" key="4">
    <source>
        <dbReference type="ARBA" id="ARBA00039135"/>
    </source>
</evidence>
<dbReference type="RefSeq" id="WP_183388785.1">
    <property type="nucleotide sequence ID" value="NZ_JACHXM010000021.1"/>
</dbReference>
<keyword evidence="7" id="KW-1185">Reference proteome</keyword>
<sequence length="311" mass="33715">MKRVHVIDSHTAGEPTRLVMDGFPDLPGATMAEKRDALRDAHDNWRRACMLEPRGHDVLVGALYCAPESADATCGVIFFNNTGYLGMCGHGTIGLIASLHHLGHIASGEHKIDTPVGPISATLHDDGAVTVRNVPAYRYRHRVGVEVPGFGLVYGDIAWGGNWFFLIGEHDQTLALDNVETLTTFTWAIRQALESQAITGEDGAAIDHIELFADDPAADSRNFVLCPGKAYDRSPCGTGTSAKLACLAADGKLAPHSPWVQASITGSHFEGYYEWEGDRIRPYIKGRAYLSADNTLLIDEQDPFAWGIATS</sequence>
<evidence type="ECO:0000313" key="7">
    <source>
        <dbReference type="Proteomes" id="UP000525987"/>
    </source>
</evidence>
<dbReference type="NCBIfam" id="NF010577">
    <property type="entry name" value="PRK13970.1"/>
    <property type="match status" value="1"/>
</dbReference>
<gene>
    <name evidence="6" type="ORF">FHR96_003302</name>
</gene>
<protein>
    <recommendedName>
        <fullName evidence="5">4-hydroxyproline 2-epimerase</fullName>
        <ecNumber evidence="4">5.1.1.8</ecNumber>
    </recommendedName>
</protein>
<dbReference type="Pfam" id="PF05544">
    <property type="entry name" value="Pro_racemase"/>
    <property type="match status" value="1"/>
</dbReference>
<name>A0A7W5C0B5_9GAMM</name>
<comment type="similarity">
    <text evidence="1">Belongs to the proline racemase family.</text>
</comment>
<comment type="catalytic activity">
    <reaction evidence="3">
        <text>trans-4-hydroxy-L-proline = cis-4-hydroxy-D-proline</text>
        <dbReference type="Rhea" id="RHEA:21152"/>
        <dbReference type="ChEBI" id="CHEBI:57690"/>
        <dbReference type="ChEBI" id="CHEBI:58375"/>
        <dbReference type="EC" id="5.1.1.8"/>
    </reaction>
</comment>
<dbReference type="PIRSF" id="PIRSF029792">
    <property type="entry name" value="Pro_racemase"/>
    <property type="match status" value="1"/>
</dbReference>
<proteinExistence type="inferred from homology"/>
<evidence type="ECO:0000256" key="1">
    <source>
        <dbReference type="ARBA" id="ARBA00007529"/>
    </source>
</evidence>
<evidence type="ECO:0000313" key="6">
    <source>
        <dbReference type="EMBL" id="MBB3142409.1"/>
    </source>
</evidence>
<dbReference type="EC" id="5.1.1.8" evidence="4"/>
<dbReference type="SUPFAM" id="SSF54506">
    <property type="entry name" value="Diaminopimelate epimerase-like"/>
    <property type="match status" value="1"/>
</dbReference>
<dbReference type="InterPro" id="IPR008794">
    <property type="entry name" value="Pro_racemase_fam"/>
</dbReference>
<dbReference type="AlphaFoldDB" id="A0A7W5C0B5"/>